<feature type="non-terminal residue" evidence="2">
    <location>
        <position position="1"/>
    </location>
</feature>
<feature type="region of interest" description="Disordered" evidence="1">
    <location>
        <begin position="52"/>
        <end position="73"/>
    </location>
</feature>
<evidence type="ECO:0000313" key="4">
    <source>
        <dbReference type="WormBase" id="CBG13593"/>
    </source>
</evidence>
<evidence type="ECO:0000313" key="3">
    <source>
        <dbReference type="Proteomes" id="UP000008549"/>
    </source>
</evidence>
<dbReference type="KEGG" id="cbr:CBG_13593"/>
<organism evidence="2 3">
    <name type="scientific">Caenorhabditis briggsae</name>
    <dbReference type="NCBI Taxonomy" id="6238"/>
    <lineage>
        <taxon>Eukaryota</taxon>
        <taxon>Metazoa</taxon>
        <taxon>Ecdysozoa</taxon>
        <taxon>Nematoda</taxon>
        <taxon>Chromadorea</taxon>
        <taxon>Rhabditida</taxon>
        <taxon>Rhabditina</taxon>
        <taxon>Rhabditomorpha</taxon>
        <taxon>Rhabditoidea</taxon>
        <taxon>Rhabditidae</taxon>
        <taxon>Peloderinae</taxon>
        <taxon>Caenorhabditis</taxon>
    </lineage>
</organism>
<dbReference type="HOGENOM" id="CLU_2711907_0_0_1"/>
<reference evidence="2 3" key="2">
    <citation type="journal article" date="2011" name="PLoS Genet.">
        <title>Caenorhabditis briggsae recombinant inbred line genotypes reveal inter-strain incompatibility and the evolution of recombination.</title>
        <authorList>
            <person name="Ross J.A."/>
            <person name="Koboldt D.C."/>
            <person name="Staisch J.E."/>
            <person name="Chamberlin H.M."/>
            <person name="Gupta B.P."/>
            <person name="Miller R.D."/>
            <person name="Baird S.E."/>
            <person name="Haag E.S."/>
        </authorList>
    </citation>
    <scope>NUCLEOTIDE SEQUENCE [LARGE SCALE GENOMIC DNA]</scope>
    <source>
        <strain evidence="2 3">AF16</strain>
    </source>
</reference>
<gene>
    <name evidence="2 4" type="ORF">CBG13593</name>
    <name evidence="2" type="ORF">CBG_13593</name>
</gene>
<evidence type="ECO:0000313" key="2">
    <source>
        <dbReference type="EMBL" id="CAP32369.1"/>
    </source>
</evidence>
<protein>
    <submittedName>
        <fullName evidence="2">Protein CBG13593</fullName>
    </submittedName>
</protein>
<dbReference type="WormBase" id="CBG13593">
    <property type="protein sequence ID" value="CBP09376"/>
    <property type="gene ID" value="WBGene00034339"/>
</dbReference>
<evidence type="ECO:0000256" key="1">
    <source>
        <dbReference type="SAM" id="MobiDB-lite"/>
    </source>
</evidence>
<dbReference type="RefSeq" id="XP_002635045.1">
    <property type="nucleotide sequence ID" value="XM_002634999.1"/>
</dbReference>
<dbReference type="GeneID" id="8577040"/>
<reference evidence="2 3" key="1">
    <citation type="journal article" date="2003" name="PLoS Biol.">
        <title>The genome sequence of Caenorhabditis briggsae: a platform for comparative genomics.</title>
        <authorList>
            <person name="Stein L.D."/>
            <person name="Bao Z."/>
            <person name="Blasiar D."/>
            <person name="Blumenthal T."/>
            <person name="Brent M.R."/>
            <person name="Chen N."/>
            <person name="Chinwalla A."/>
            <person name="Clarke L."/>
            <person name="Clee C."/>
            <person name="Coghlan A."/>
            <person name="Coulson A."/>
            <person name="D'Eustachio P."/>
            <person name="Fitch D.H."/>
            <person name="Fulton L.A."/>
            <person name="Fulton R.E."/>
            <person name="Griffiths-Jones S."/>
            <person name="Harris T.W."/>
            <person name="Hillier L.W."/>
            <person name="Kamath R."/>
            <person name="Kuwabara P.E."/>
            <person name="Mardis E.R."/>
            <person name="Marra M.A."/>
            <person name="Miner T.L."/>
            <person name="Minx P."/>
            <person name="Mullikin J.C."/>
            <person name="Plumb R.W."/>
            <person name="Rogers J."/>
            <person name="Schein J.E."/>
            <person name="Sohrmann M."/>
            <person name="Spieth J."/>
            <person name="Stajich J.E."/>
            <person name="Wei C."/>
            <person name="Willey D."/>
            <person name="Wilson R.K."/>
            <person name="Durbin R."/>
            <person name="Waterston R.H."/>
        </authorList>
    </citation>
    <scope>NUCLEOTIDE SEQUENCE [LARGE SCALE GENOMIC DNA]</scope>
    <source>
        <strain evidence="2 3">AF16</strain>
    </source>
</reference>
<name>A8XI95_CAEBR</name>
<dbReference type="AlphaFoldDB" id="A8XI95"/>
<proteinExistence type="predicted"/>
<dbReference type="CTD" id="8577040"/>
<dbReference type="InParanoid" id="A8XI95"/>
<accession>A8XI95</accession>
<dbReference type="EMBL" id="HE600980">
    <property type="protein sequence ID" value="CAP32369.1"/>
    <property type="molecule type" value="Genomic_DNA"/>
</dbReference>
<keyword evidence="3" id="KW-1185">Reference proteome</keyword>
<sequence length="73" mass="7794">PECSSIHSTTSSSTNFRSTIDSFVNRASSAIREQKGRLKRGTSRFLESIKKSTTSFAASSDSSSTTSSYSSSS</sequence>
<dbReference type="Proteomes" id="UP000008549">
    <property type="component" value="Unassembled WGS sequence"/>
</dbReference>